<evidence type="ECO:0000256" key="7">
    <source>
        <dbReference type="ARBA" id="ARBA00022679"/>
    </source>
</evidence>
<feature type="transmembrane region" description="Helical" evidence="19">
    <location>
        <begin position="117"/>
        <end position="147"/>
    </location>
</feature>
<evidence type="ECO:0000256" key="16">
    <source>
        <dbReference type="ARBA" id="ARBA00071870"/>
    </source>
</evidence>
<evidence type="ECO:0000256" key="15">
    <source>
        <dbReference type="ARBA" id="ARBA00067082"/>
    </source>
</evidence>
<evidence type="ECO:0000256" key="1">
    <source>
        <dbReference type="ARBA" id="ARBA00004429"/>
    </source>
</evidence>
<evidence type="ECO:0000256" key="2">
    <source>
        <dbReference type="ARBA" id="ARBA00005801"/>
    </source>
</evidence>
<feature type="transmembrane region" description="Helical" evidence="19">
    <location>
        <begin position="228"/>
        <end position="250"/>
    </location>
</feature>
<evidence type="ECO:0000256" key="5">
    <source>
        <dbReference type="ARBA" id="ARBA00022603"/>
    </source>
</evidence>
<dbReference type="GO" id="GO:0008168">
    <property type="term" value="F:methyltransferase activity"/>
    <property type="evidence" value="ECO:0007669"/>
    <property type="project" value="UniProtKB-KW"/>
</dbReference>
<dbReference type="Proteomes" id="UP000198654">
    <property type="component" value="Unassembled WGS sequence"/>
</dbReference>
<sequence>MFVDLPPELLWPLTFLLGLTLGSFANVVIARLPAMMMLQWRTDAREELGIPEESTGTAPPRINLVTPRSHCPQCATPIAWHDNIPLLGYIKRRGRCAHCHASISAHYPLVELAGGTLTLAVVVIHGASLASLALIGLCLTLLTLAVIDLRTHLLPDLLTLPLLWAGLLYQLLFQPAFLPSAVIGAMAGYFVLWTFYWLFKLITGKEGMGYGDFKLLAALGAWTGWQMLPLLLVLSASVGAIVGILVQLFVPRLRGAPMPFGPYLSMAGWIAVLFGVPLMAIYQAFLLS</sequence>
<evidence type="ECO:0000256" key="12">
    <source>
        <dbReference type="ARBA" id="ARBA00023136"/>
    </source>
</evidence>
<evidence type="ECO:0000256" key="10">
    <source>
        <dbReference type="ARBA" id="ARBA00022801"/>
    </source>
</evidence>
<dbReference type="Pfam" id="PF06750">
    <property type="entry name" value="A24_N_bact"/>
    <property type="match status" value="1"/>
</dbReference>
<proteinExistence type="inferred from homology"/>
<dbReference type="InterPro" id="IPR000045">
    <property type="entry name" value="Prepilin_IV_endopep_pep"/>
</dbReference>
<evidence type="ECO:0000256" key="6">
    <source>
        <dbReference type="ARBA" id="ARBA00022670"/>
    </source>
</evidence>
<dbReference type="STRING" id="119000.SAMN05661010_00308"/>
<comment type="catalytic activity">
    <reaction evidence="14 18">
        <text>Typically cleaves a -Gly-|-Phe- bond to release an N-terminal, basic peptide of 5-8 residues from type IV prepilin, and then N-methylates the new N-terminal amino group, the methyl donor being S-adenosyl-L-methionine.</text>
        <dbReference type="EC" id="3.4.23.43"/>
    </reaction>
</comment>
<dbReference type="EMBL" id="FNGI01000001">
    <property type="protein sequence ID" value="SDK85358.1"/>
    <property type="molecule type" value="Genomic_DNA"/>
</dbReference>
<dbReference type="Gene3D" id="1.20.120.1220">
    <property type="match status" value="1"/>
</dbReference>
<dbReference type="InterPro" id="IPR010627">
    <property type="entry name" value="Prepilin_pept_A24_N"/>
</dbReference>
<comment type="function">
    <text evidence="18">Plays an essential role in type IV pili and type II pseudopili formation by proteolytically removing the leader sequence from substrate proteins and subsequently monomethylating the alpha-amino group of the newly exposed N-terminal phenylalanine.</text>
</comment>
<feature type="transmembrane region" description="Helical" evidence="19">
    <location>
        <begin position="262"/>
        <end position="285"/>
    </location>
</feature>
<dbReference type="EC" id="2.1.1.-" evidence="18"/>
<dbReference type="InterPro" id="IPR014032">
    <property type="entry name" value="Peptidase_A24A_bac"/>
</dbReference>
<dbReference type="PANTHER" id="PTHR30487">
    <property type="entry name" value="TYPE 4 PREPILIN-LIKE PROTEINS LEADER PEPTIDE-PROCESSING ENZYME"/>
    <property type="match status" value="1"/>
</dbReference>
<feature type="transmembrane region" description="Helical" evidence="19">
    <location>
        <begin position="12"/>
        <end position="32"/>
    </location>
</feature>
<keyword evidence="5 18" id="KW-0489">Methyltransferase</keyword>
<evidence type="ECO:0000259" key="20">
    <source>
        <dbReference type="Pfam" id="PF01478"/>
    </source>
</evidence>
<dbReference type="InterPro" id="IPR050882">
    <property type="entry name" value="Prepilin_peptidase/N-MTase"/>
</dbReference>
<evidence type="ECO:0000256" key="17">
    <source>
        <dbReference type="RuleBase" id="RU003793"/>
    </source>
</evidence>
<keyword evidence="6 18" id="KW-0645">Protease</keyword>
<comment type="similarity">
    <text evidence="2 17">Belongs to the peptidase A24 family.</text>
</comment>
<evidence type="ECO:0000256" key="13">
    <source>
        <dbReference type="ARBA" id="ARBA00023268"/>
    </source>
</evidence>
<dbReference type="GO" id="GO:0004190">
    <property type="term" value="F:aspartic-type endopeptidase activity"/>
    <property type="evidence" value="ECO:0007669"/>
    <property type="project" value="UniProtKB-EC"/>
</dbReference>
<evidence type="ECO:0000256" key="3">
    <source>
        <dbReference type="ARBA" id="ARBA00022475"/>
    </source>
</evidence>
<evidence type="ECO:0000256" key="19">
    <source>
        <dbReference type="SAM" id="Phobius"/>
    </source>
</evidence>
<keyword evidence="4" id="KW-0997">Cell inner membrane</keyword>
<feature type="transmembrane region" description="Helical" evidence="19">
    <location>
        <begin position="180"/>
        <end position="199"/>
    </location>
</feature>
<keyword evidence="13 18" id="KW-0511">Multifunctional enzyme</keyword>
<keyword evidence="10 18" id="KW-0378">Hydrolase</keyword>
<keyword evidence="9 18" id="KW-0812">Transmembrane</keyword>
<dbReference type="PRINTS" id="PR00864">
    <property type="entry name" value="PREPILNPTASE"/>
</dbReference>
<evidence type="ECO:0000259" key="21">
    <source>
        <dbReference type="Pfam" id="PF06750"/>
    </source>
</evidence>
<protein>
    <recommendedName>
        <fullName evidence="16 18">Prepilin leader peptidase/N-methyltransferase</fullName>
        <ecNumber evidence="18">2.1.1.-</ecNumber>
        <ecNumber evidence="15 18">3.4.23.43</ecNumber>
    </recommendedName>
</protein>
<evidence type="ECO:0000256" key="14">
    <source>
        <dbReference type="ARBA" id="ARBA00050401"/>
    </source>
</evidence>
<dbReference type="OrthoDB" id="9789291at2"/>
<dbReference type="Pfam" id="PF01478">
    <property type="entry name" value="Peptidase_A24"/>
    <property type="match status" value="1"/>
</dbReference>
<dbReference type="EC" id="3.4.23.43" evidence="15 18"/>
<dbReference type="PANTHER" id="PTHR30487:SF0">
    <property type="entry name" value="PREPILIN LEADER PEPTIDASE_N-METHYLTRANSFERASE-RELATED"/>
    <property type="match status" value="1"/>
</dbReference>
<keyword evidence="12 19" id="KW-0472">Membrane</keyword>
<keyword evidence="7 18" id="KW-0808">Transferase</keyword>
<evidence type="ECO:0000256" key="9">
    <source>
        <dbReference type="ARBA" id="ARBA00022692"/>
    </source>
</evidence>
<dbReference type="FunFam" id="1.20.120.1220:FF:000001">
    <property type="entry name" value="Type 4 prepilin-like proteins leader peptide-processing enzyme"/>
    <property type="match status" value="1"/>
</dbReference>
<organism evidence="22 23">
    <name type="scientific">Modicisalibacter muralis</name>
    <dbReference type="NCBI Taxonomy" id="119000"/>
    <lineage>
        <taxon>Bacteria</taxon>
        <taxon>Pseudomonadati</taxon>
        <taxon>Pseudomonadota</taxon>
        <taxon>Gammaproteobacteria</taxon>
        <taxon>Oceanospirillales</taxon>
        <taxon>Halomonadaceae</taxon>
        <taxon>Modicisalibacter</taxon>
    </lineage>
</organism>
<keyword evidence="23" id="KW-1185">Reference proteome</keyword>
<keyword evidence="3" id="KW-1003">Cell membrane</keyword>
<dbReference type="GO" id="GO:0006465">
    <property type="term" value="P:signal peptide processing"/>
    <property type="evidence" value="ECO:0007669"/>
    <property type="project" value="TreeGrafter"/>
</dbReference>
<evidence type="ECO:0000256" key="18">
    <source>
        <dbReference type="RuleBase" id="RU003794"/>
    </source>
</evidence>
<accession>A0A1G9FAK2</accession>
<keyword evidence="11 19" id="KW-1133">Transmembrane helix</keyword>
<feature type="domain" description="Prepilin peptidase A24 N-terminal" evidence="21">
    <location>
        <begin position="16"/>
        <end position="123"/>
    </location>
</feature>
<dbReference type="AlphaFoldDB" id="A0A1G9FAK2"/>
<gene>
    <name evidence="22" type="ORF">SAMN05661010_00308</name>
</gene>
<comment type="subcellular location">
    <subcellularLocation>
        <location evidence="1">Cell inner membrane</location>
        <topology evidence="1">Multi-pass membrane protein</topology>
    </subcellularLocation>
    <subcellularLocation>
        <location evidence="18">Cell membrane</location>
        <topology evidence="18">Multi-pass membrane protein</topology>
    </subcellularLocation>
</comment>
<name>A0A1G9FAK2_9GAMM</name>
<dbReference type="RefSeq" id="WP_089724833.1">
    <property type="nucleotide sequence ID" value="NZ_FNGI01000001.1"/>
</dbReference>
<evidence type="ECO:0000313" key="22">
    <source>
        <dbReference type="EMBL" id="SDK85358.1"/>
    </source>
</evidence>
<keyword evidence="8" id="KW-0949">S-adenosyl-L-methionine</keyword>
<feature type="transmembrane region" description="Helical" evidence="19">
    <location>
        <begin position="153"/>
        <end position="173"/>
    </location>
</feature>
<evidence type="ECO:0000313" key="23">
    <source>
        <dbReference type="Proteomes" id="UP000198654"/>
    </source>
</evidence>
<evidence type="ECO:0000256" key="8">
    <source>
        <dbReference type="ARBA" id="ARBA00022691"/>
    </source>
</evidence>
<dbReference type="GO" id="GO:0005886">
    <property type="term" value="C:plasma membrane"/>
    <property type="evidence" value="ECO:0007669"/>
    <property type="project" value="UniProtKB-SubCell"/>
</dbReference>
<reference evidence="22 23" key="1">
    <citation type="submission" date="2016-10" db="EMBL/GenBank/DDBJ databases">
        <authorList>
            <person name="de Groot N.N."/>
        </authorList>
    </citation>
    <scope>NUCLEOTIDE SEQUENCE [LARGE SCALE GENOMIC DNA]</scope>
    <source>
        <strain evidence="22 23">DSM 14789</strain>
    </source>
</reference>
<evidence type="ECO:0000256" key="4">
    <source>
        <dbReference type="ARBA" id="ARBA00022519"/>
    </source>
</evidence>
<evidence type="ECO:0000256" key="11">
    <source>
        <dbReference type="ARBA" id="ARBA00022989"/>
    </source>
</evidence>
<feature type="domain" description="Prepilin type IV endopeptidase peptidase" evidence="20">
    <location>
        <begin position="137"/>
        <end position="244"/>
    </location>
</feature>
<dbReference type="GO" id="GO:0032259">
    <property type="term" value="P:methylation"/>
    <property type="evidence" value="ECO:0007669"/>
    <property type="project" value="UniProtKB-KW"/>
</dbReference>